<dbReference type="RefSeq" id="XP_017786361.1">
    <property type="nucleotide sequence ID" value="XM_017930872.1"/>
</dbReference>
<reference evidence="2" key="1">
    <citation type="submission" date="2025-08" db="UniProtKB">
        <authorList>
            <consortium name="RefSeq"/>
        </authorList>
    </citation>
    <scope>IDENTIFICATION</scope>
    <source>
        <tissue evidence="2">Whole Larva</tissue>
    </source>
</reference>
<dbReference type="GeneID" id="108569354"/>
<organism evidence="1 2">
    <name type="scientific">Nicrophorus vespilloides</name>
    <name type="common">Boreal carrion beetle</name>
    <dbReference type="NCBI Taxonomy" id="110193"/>
    <lineage>
        <taxon>Eukaryota</taxon>
        <taxon>Metazoa</taxon>
        <taxon>Ecdysozoa</taxon>
        <taxon>Arthropoda</taxon>
        <taxon>Hexapoda</taxon>
        <taxon>Insecta</taxon>
        <taxon>Pterygota</taxon>
        <taxon>Neoptera</taxon>
        <taxon>Endopterygota</taxon>
        <taxon>Coleoptera</taxon>
        <taxon>Polyphaga</taxon>
        <taxon>Staphyliniformia</taxon>
        <taxon>Silphidae</taxon>
        <taxon>Nicrophorinae</taxon>
        <taxon>Nicrophorus</taxon>
    </lineage>
</organism>
<evidence type="ECO:0000313" key="1">
    <source>
        <dbReference type="Proteomes" id="UP000695000"/>
    </source>
</evidence>
<sequence length="206" mass="24467">MKQFLTTYTQDFTEKEWKPVRYPKHDDRKKPTHTVKYFEYLILDKDKPLEPPEEYYKDYYEKKFKEQYTESDKRYFCKPLDAEILKKYFALHALSTYQNDYCRLSKQKNKATDAVRLDKDAELPYTTYKSSYRNPVTVNRNASIRIQKIVPPTTMGTEKKLFKKLNVSTGKSEYTTIIGELGGVIVKDQIHGKIIHPKCEEFLDDT</sequence>
<evidence type="ECO:0000313" key="2">
    <source>
        <dbReference type="RefSeq" id="XP_017786361.1"/>
    </source>
</evidence>
<protein>
    <submittedName>
        <fullName evidence="2">Uncharacterized protein LOC108569354</fullName>
    </submittedName>
</protein>
<proteinExistence type="predicted"/>
<keyword evidence="1" id="KW-1185">Reference proteome</keyword>
<accession>A0ABM1NHR1</accession>
<dbReference type="Proteomes" id="UP000695000">
    <property type="component" value="Unplaced"/>
</dbReference>
<gene>
    <name evidence="2" type="primary">LOC108569354</name>
</gene>
<name>A0ABM1NHR1_NICVS</name>